<dbReference type="OrthoDB" id="239260at2"/>
<gene>
    <name evidence="6" type="ORF">BI198_15655</name>
</gene>
<dbReference type="GO" id="GO:0005737">
    <property type="term" value="C:cytoplasm"/>
    <property type="evidence" value="ECO:0007669"/>
    <property type="project" value="UniProtKB-SubCell"/>
</dbReference>
<dbReference type="Proteomes" id="UP000242258">
    <property type="component" value="Unassembled WGS sequence"/>
</dbReference>
<dbReference type="PANTHER" id="PTHR47892:SF1">
    <property type="entry name" value="UNIVERSAL STRESS PROTEIN E"/>
    <property type="match status" value="1"/>
</dbReference>
<dbReference type="AlphaFoldDB" id="A0A1E7Q9Q7"/>
<comment type="caution">
    <text evidence="6">The sequence shown here is derived from an EMBL/GenBank/DDBJ whole genome shotgun (WGS) entry which is preliminary data.</text>
</comment>
<dbReference type="PANTHER" id="PTHR47892">
    <property type="entry name" value="UNIVERSAL STRESS PROTEIN E"/>
    <property type="match status" value="1"/>
</dbReference>
<evidence type="ECO:0000256" key="3">
    <source>
        <dbReference type="ARBA" id="ARBA00022490"/>
    </source>
</evidence>
<name>A0A1E7Q9Q7_9GAMM</name>
<keyword evidence="7" id="KW-1185">Reference proteome</keyword>
<dbReference type="InterPro" id="IPR006016">
    <property type="entry name" value="UspA"/>
</dbReference>
<comment type="similarity">
    <text evidence="2">Belongs to the universal stress protein A family.</text>
</comment>
<dbReference type="SUPFAM" id="SSF52402">
    <property type="entry name" value="Adenine nucleotide alpha hydrolases-like"/>
    <property type="match status" value="2"/>
</dbReference>
<dbReference type="EMBL" id="MKEK01000001">
    <property type="protein sequence ID" value="OEY70831.1"/>
    <property type="molecule type" value="Genomic_DNA"/>
</dbReference>
<evidence type="ECO:0000313" key="7">
    <source>
        <dbReference type="Proteomes" id="UP000242258"/>
    </source>
</evidence>
<accession>A0A1E7Q9Q7</accession>
<feature type="domain" description="UspA" evidence="5">
    <location>
        <begin position="188"/>
        <end position="298"/>
    </location>
</feature>
<dbReference type="Pfam" id="PF00582">
    <property type="entry name" value="Usp"/>
    <property type="match status" value="1"/>
</dbReference>
<dbReference type="STRING" id="1628148.BI198_15655"/>
<organism evidence="6 7">
    <name type="scientific">Rheinheimera salexigens</name>
    <dbReference type="NCBI Taxonomy" id="1628148"/>
    <lineage>
        <taxon>Bacteria</taxon>
        <taxon>Pseudomonadati</taxon>
        <taxon>Pseudomonadota</taxon>
        <taxon>Gammaproteobacteria</taxon>
        <taxon>Chromatiales</taxon>
        <taxon>Chromatiaceae</taxon>
        <taxon>Rheinheimera</taxon>
    </lineage>
</organism>
<dbReference type="Gene3D" id="3.40.50.12370">
    <property type="match status" value="1"/>
</dbReference>
<protein>
    <recommendedName>
        <fullName evidence="5">UspA domain-containing protein</fullName>
    </recommendedName>
</protein>
<evidence type="ECO:0000256" key="1">
    <source>
        <dbReference type="ARBA" id="ARBA00004496"/>
    </source>
</evidence>
<evidence type="ECO:0000256" key="2">
    <source>
        <dbReference type="ARBA" id="ARBA00008791"/>
    </source>
</evidence>
<sequence length="308" mass="35301">MKPILKHLLVIQQNNATDLLALSRAITLAEQHQSKLTIFKSFYRKLPHDKFYQAANQAKLTEFLKQQQQLIQQQIANLSDKKLAIDIVFSWLEHEKLAIHRLSQARDITLIIKQQQPRLSWLPSLTPWLEHYLINDIELPVWLVKPNTGDGEKNILACLNLEHQQTSNTAMNHEILNIGSQLNPQDTKPLHVLSCYCPDDISMSFPYDNEQGFKPLSNVAQRHNDLLQQYLERHHLPVEQLHINEGLPDDVIPETALQLHSRLAIIGNYHLHDASSLLLGNTAHYLSQHTPCDVLIVKPQPLASISQF</sequence>
<evidence type="ECO:0000259" key="5">
    <source>
        <dbReference type="Pfam" id="PF00582"/>
    </source>
</evidence>
<keyword evidence="3" id="KW-0963">Cytoplasm</keyword>
<evidence type="ECO:0000313" key="6">
    <source>
        <dbReference type="EMBL" id="OEY70831.1"/>
    </source>
</evidence>
<proteinExistence type="inferred from homology"/>
<reference evidence="7" key="1">
    <citation type="submission" date="2016-09" db="EMBL/GenBank/DDBJ databases">
        <authorList>
            <person name="Wan X."/>
            <person name="Hou S."/>
        </authorList>
    </citation>
    <scope>NUCLEOTIDE SEQUENCE [LARGE SCALE GENOMIC DNA]</scope>
    <source>
        <strain evidence="7">KH87</strain>
    </source>
</reference>
<evidence type="ECO:0000256" key="4">
    <source>
        <dbReference type="ARBA" id="ARBA00037131"/>
    </source>
</evidence>
<dbReference type="RefSeq" id="WP_070050453.1">
    <property type="nucleotide sequence ID" value="NZ_CBCSDO010000002.1"/>
</dbReference>
<comment type="function">
    <text evidence="4">Required for resistance to DNA-damaging agents.</text>
</comment>
<comment type="subcellular location">
    <subcellularLocation>
        <location evidence="1">Cytoplasm</location>
    </subcellularLocation>
</comment>